<dbReference type="Gene3D" id="2.60.40.10">
    <property type="entry name" value="Immunoglobulins"/>
    <property type="match status" value="2"/>
</dbReference>
<evidence type="ECO:0000256" key="1">
    <source>
        <dbReference type="SAM" id="SignalP"/>
    </source>
</evidence>
<dbReference type="RefSeq" id="WP_233726809.1">
    <property type="nucleotide sequence ID" value="NZ_JAJVCN010000002.1"/>
</dbReference>
<feature type="signal peptide" evidence="1">
    <location>
        <begin position="1"/>
        <end position="20"/>
    </location>
</feature>
<organism evidence="4 5">
    <name type="scientific">Kibdelosporangium philippinense</name>
    <dbReference type="NCBI Taxonomy" id="211113"/>
    <lineage>
        <taxon>Bacteria</taxon>
        <taxon>Bacillati</taxon>
        <taxon>Actinomycetota</taxon>
        <taxon>Actinomycetes</taxon>
        <taxon>Pseudonocardiales</taxon>
        <taxon>Pseudonocardiaceae</taxon>
        <taxon>Kibdelosporangium</taxon>
    </lineage>
</organism>
<dbReference type="Pfam" id="PF24346">
    <property type="entry name" value="DUF7507"/>
    <property type="match status" value="3"/>
</dbReference>
<name>A0ABS8ZCI9_9PSEU</name>
<evidence type="ECO:0000259" key="2">
    <source>
        <dbReference type="Pfam" id="PF01345"/>
    </source>
</evidence>
<accession>A0ABS8ZCI9</accession>
<feature type="domain" description="DUF7507" evidence="3">
    <location>
        <begin position="635"/>
        <end position="721"/>
    </location>
</feature>
<proteinExistence type="predicted"/>
<reference evidence="4 5" key="1">
    <citation type="submission" date="2021-12" db="EMBL/GenBank/DDBJ databases">
        <title>Genome sequence of Kibdelosporangium philippinense ATCC 49844.</title>
        <authorList>
            <person name="Fedorov E.A."/>
            <person name="Omeragic M."/>
            <person name="Shalygina K.F."/>
            <person name="Maclea K.S."/>
        </authorList>
    </citation>
    <scope>NUCLEOTIDE SEQUENCE [LARGE SCALE GENOMIC DNA]</scope>
    <source>
        <strain evidence="4 5">ATCC 49844</strain>
    </source>
</reference>
<evidence type="ECO:0000313" key="5">
    <source>
        <dbReference type="Proteomes" id="UP001521150"/>
    </source>
</evidence>
<evidence type="ECO:0000259" key="3">
    <source>
        <dbReference type="Pfam" id="PF24346"/>
    </source>
</evidence>
<evidence type="ECO:0000313" key="4">
    <source>
        <dbReference type="EMBL" id="MCE7005222.1"/>
    </source>
</evidence>
<dbReference type="InterPro" id="IPR013783">
    <property type="entry name" value="Ig-like_fold"/>
</dbReference>
<dbReference type="NCBIfam" id="TIGR01451">
    <property type="entry name" value="B_ant_repeat"/>
    <property type="match status" value="4"/>
</dbReference>
<dbReference type="PANTHER" id="PTHR34819:SF5">
    <property type="entry name" value="CONSERVED REPEAT DOMAIN PROTEIN"/>
    <property type="match status" value="1"/>
</dbReference>
<dbReference type="InterPro" id="IPR055354">
    <property type="entry name" value="DUF7507"/>
</dbReference>
<feature type="domain" description="DUF7507" evidence="3">
    <location>
        <begin position="438"/>
        <end position="503"/>
    </location>
</feature>
<dbReference type="Pfam" id="PF01345">
    <property type="entry name" value="DUF11"/>
    <property type="match status" value="1"/>
</dbReference>
<keyword evidence="5" id="KW-1185">Reference proteome</keyword>
<feature type="domain" description="DUF7507" evidence="3">
    <location>
        <begin position="535"/>
        <end position="623"/>
    </location>
</feature>
<dbReference type="Proteomes" id="UP001521150">
    <property type="component" value="Unassembled WGS sequence"/>
</dbReference>
<gene>
    <name evidence="4" type="ORF">LWC34_20665</name>
</gene>
<dbReference type="PANTHER" id="PTHR34819">
    <property type="entry name" value="LARGE CYSTEINE-RICH PERIPLASMIC PROTEIN OMCB"/>
    <property type="match status" value="1"/>
</dbReference>
<comment type="caution">
    <text evidence="4">The sequence shown here is derived from an EMBL/GenBank/DDBJ whole genome shotgun (WGS) entry which is preliminary data.</text>
</comment>
<protein>
    <submittedName>
        <fullName evidence="4">DUF11 domain-containing protein</fullName>
    </submittedName>
</protein>
<dbReference type="InterPro" id="IPR051172">
    <property type="entry name" value="Chlamydia_OmcB"/>
</dbReference>
<dbReference type="InterPro" id="IPR047589">
    <property type="entry name" value="DUF11_rpt"/>
</dbReference>
<feature type="domain" description="DUF11" evidence="2">
    <location>
        <begin position="348"/>
        <end position="382"/>
    </location>
</feature>
<dbReference type="EMBL" id="JAJVCN010000002">
    <property type="protein sequence ID" value="MCE7005222.1"/>
    <property type="molecule type" value="Genomic_DNA"/>
</dbReference>
<keyword evidence="1" id="KW-0732">Signal</keyword>
<dbReference type="InterPro" id="IPR001434">
    <property type="entry name" value="OmcB-like_DUF11"/>
</dbReference>
<sequence length="732" mass="75836">MRLVLVGLMLLAGLTAGARAAEEQPFLQAYTRILNGDFLSVGNGSLRCPTDADKAPATGEGNTPQACAEAANRGNDRVNDNFFMQYADVDSDPGTFNSSSASPELPKGAKVEYARLNWGGNTGVFADSTVKMCQSRESETPAVLPGGAPSQPIRLTVGSSTKDVTPTTFRVDPPGTHRGSSQLYSASADVTAAFMTETKPVTVANVWTPKGFGCVGGWSLTLVYSEPGAPKRQVFVYDGHVRQNTGDETTTLQVNGFRAATPEARIELTAYEGDWGIGGDQFLVNKAGQGENFFVSQANGSPNNFSVDARTLTAPILVGATTLDLGFTTTGDSYLVQSVAISIAVPELQVAVTVDKPAVHPGDQVTFTITVTNSGAVPVKDVKAGCGTIATLDPGQSQTVTCQVTAPQDDFTHTVKVIGSTPIGDIEGGSSVPVEVLNPAVKITKQADKPAYRVGDTVTFTIKVDNAGDTPLTDIEVLDAKTPGCARKLAAPTTFTCTATAPVPDGVNIAEVGASDRLGKRVTATAEAAVKVIHPNVQITKDAAPNPVRQGDTVTFTIKVTNTGDTPLTKVGVIDEIPNCTKEIGDLAAGANQTYTCTQVAGSIGTTTKATVTGVDITARSVTAADDAAYTVIHPGISIVMTTAGPYKPGDTVTFSVSVRNTGDVLLTEVAVTDAIAPDCARTIGELKDKAEYTCTMTAPTDDVTNLATVTGKPPVGPPVTGIGVAFVDVQP</sequence>
<feature type="chain" id="PRO_5047253214" evidence="1">
    <location>
        <begin position="21"/>
        <end position="732"/>
    </location>
</feature>